<feature type="region of interest" description="Disordered" evidence="2">
    <location>
        <begin position="488"/>
        <end position="515"/>
    </location>
</feature>
<dbReference type="Gene3D" id="3.30.420.240">
    <property type="match status" value="1"/>
</dbReference>
<evidence type="ECO:0000313" key="5">
    <source>
        <dbReference type="Proteomes" id="UP001597403"/>
    </source>
</evidence>
<dbReference type="RefSeq" id="WP_379283002.1">
    <property type="nucleotide sequence ID" value="NZ_JBHUGF010000010.1"/>
</dbReference>
<protein>
    <submittedName>
        <fullName evidence="4">Phage terminase large subunit</fullName>
    </submittedName>
</protein>
<dbReference type="InterPro" id="IPR035421">
    <property type="entry name" value="Terminase_6C"/>
</dbReference>
<organism evidence="4 5">
    <name type="scientific">Paenibacillus nicotianae</name>
    <dbReference type="NCBI Taxonomy" id="1526551"/>
    <lineage>
        <taxon>Bacteria</taxon>
        <taxon>Bacillati</taxon>
        <taxon>Bacillota</taxon>
        <taxon>Bacilli</taxon>
        <taxon>Bacillales</taxon>
        <taxon>Paenibacillaceae</taxon>
        <taxon>Paenibacillus</taxon>
    </lineage>
</organism>
<evidence type="ECO:0000256" key="2">
    <source>
        <dbReference type="SAM" id="MobiDB-lite"/>
    </source>
</evidence>
<reference evidence="5" key="1">
    <citation type="journal article" date="2019" name="Int. J. Syst. Evol. Microbiol.">
        <title>The Global Catalogue of Microorganisms (GCM) 10K type strain sequencing project: providing services to taxonomists for standard genome sequencing and annotation.</title>
        <authorList>
            <consortium name="The Broad Institute Genomics Platform"/>
            <consortium name="The Broad Institute Genome Sequencing Center for Infectious Disease"/>
            <person name="Wu L."/>
            <person name="Ma J."/>
        </authorList>
    </citation>
    <scope>NUCLEOTIDE SEQUENCE [LARGE SCALE GENOMIC DNA]</scope>
    <source>
        <strain evidence="5">CGMCC 1.15067</strain>
    </source>
</reference>
<evidence type="ECO:0000313" key="4">
    <source>
        <dbReference type="EMBL" id="MFD1990091.1"/>
    </source>
</evidence>
<dbReference type="EMBL" id="JBHUGF010000010">
    <property type="protein sequence ID" value="MFD1990091.1"/>
    <property type="molecule type" value="Genomic_DNA"/>
</dbReference>
<dbReference type="Proteomes" id="UP001597403">
    <property type="component" value="Unassembled WGS sequence"/>
</dbReference>
<name>A0ABW4URY7_9BACL</name>
<comment type="caution">
    <text evidence="4">The sequence shown here is derived from an EMBL/GenBank/DDBJ whole genome shotgun (WGS) entry which is preliminary data.</text>
</comment>
<dbReference type="InterPro" id="IPR006517">
    <property type="entry name" value="Phage_terminase_lsu-like_C"/>
</dbReference>
<keyword evidence="1" id="KW-1188">Viral release from host cell</keyword>
<gene>
    <name evidence="4" type="primary">terL</name>
    <name evidence="4" type="ORF">ACFSGI_08985</name>
</gene>
<evidence type="ECO:0000256" key="1">
    <source>
        <dbReference type="ARBA" id="ARBA00022612"/>
    </source>
</evidence>
<dbReference type="Pfam" id="PF17289">
    <property type="entry name" value="Terminase_6C"/>
    <property type="match status" value="1"/>
</dbReference>
<keyword evidence="5" id="KW-1185">Reference proteome</keyword>
<dbReference type="NCBIfam" id="TIGR01630">
    <property type="entry name" value="psiM2_ORF9"/>
    <property type="match status" value="1"/>
</dbReference>
<sequence>MLNPSQMTQIQAEASKELARRDFSYFMDYDSDFRDRPGKHLDLLDETLMKVSSGEIRRLIVTMPPRHGKSERVSKKFPAWHLGNHPNDELIIASYSIDLCRGFTRIARDTLSKNEDVFGVFIDPEKRSAEEWGIKDTRGACVAAGVGGGVTGKGARIAIIDDPVKNSEEANSQVMRDKVYEWYESTLFTRLTPDGRVIIVMTRWHEDDLVGRLLRKQKEDQANGELQDDPWTVINFPAIAEDNDILGRKINDPLWPEYGFDKKVMKRIKNQVGSYVFNSLYQQRPSSASGSIFKREHFQYFSEETIYNIAHFVMSDGRRFEKNRCWCFQTIDTANSIKTINDYFVVTTIYVTPDNDILIGDVYRTHIEGPEQKQLLKEMFIRFRPKFQAIENITFGTNLIQECIREGMTIRPIKVDKDKVTRSLPMSARYEVKKVYHKAGTTWLDDFETEMMSFPRGAHDDQVDTISMAGEIVYSIKAEEISAWVAAPTSKSKRAEAYDEDDDEDDVQQNSFWSR</sequence>
<feature type="compositionally biased region" description="Acidic residues" evidence="2">
    <location>
        <begin position="498"/>
        <end position="507"/>
    </location>
</feature>
<accession>A0ABW4URY7</accession>
<evidence type="ECO:0000259" key="3">
    <source>
        <dbReference type="Pfam" id="PF17289"/>
    </source>
</evidence>
<dbReference type="Pfam" id="PF03237">
    <property type="entry name" value="Terminase_6N"/>
    <property type="match status" value="1"/>
</dbReference>
<feature type="domain" description="Terminase large subunit gp17-like C-terminal" evidence="3">
    <location>
        <begin position="330"/>
        <end position="469"/>
    </location>
</feature>
<proteinExistence type="predicted"/>